<dbReference type="NCBIfam" id="NF033788">
    <property type="entry name" value="HTH_metalloreg"/>
    <property type="match status" value="1"/>
</dbReference>
<dbReference type="Pfam" id="PF01022">
    <property type="entry name" value="HTH_5"/>
    <property type="match status" value="1"/>
</dbReference>
<evidence type="ECO:0000259" key="4">
    <source>
        <dbReference type="PROSITE" id="PS50987"/>
    </source>
</evidence>
<keyword evidence="6" id="KW-1185">Reference proteome</keyword>
<dbReference type="PRINTS" id="PR00778">
    <property type="entry name" value="HTHARSR"/>
</dbReference>
<dbReference type="Proteomes" id="UP000785625">
    <property type="component" value="Unassembled WGS sequence"/>
</dbReference>
<dbReference type="SUPFAM" id="SSF46785">
    <property type="entry name" value="Winged helix' DNA-binding domain"/>
    <property type="match status" value="1"/>
</dbReference>
<accession>A0ABS2GYC1</accession>
<organism evidence="5 6">
    <name type="scientific">Limosilactobacillus coleohominis</name>
    <dbReference type="NCBI Taxonomy" id="181675"/>
    <lineage>
        <taxon>Bacteria</taxon>
        <taxon>Bacillati</taxon>
        <taxon>Bacillota</taxon>
        <taxon>Bacilli</taxon>
        <taxon>Lactobacillales</taxon>
        <taxon>Lactobacillaceae</taxon>
        <taxon>Limosilactobacillus</taxon>
    </lineage>
</organism>
<dbReference type="Gene3D" id="1.10.10.10">
    <property type="entry name" value="Winged helix-like DNA-binding domain superfamily/Winged helix DNA-binding domain"/>
    <property type="match status" value="1"/>
</dbReference>
<dbReference type="SMART" id="SM00418">
    <property type="entry name" value="HTH_ARSR"/>
    <property type="match status" value="1"/>
</dbReference>
<dbReference type="EMBL" id="JACJKU010000045">
    <property type="protein sequence ID" value="MBM6940898.1"/>
    <property type="molecule type" value="Genomic_DNA"/>
</dbReference>
<name>A0ABS2GYC1_9LACO</name>
<dbReference type="RefSeq" id="WP_204785184.1">
    <property type="nucleotide sequence ID" value="NZ_CALVGD010000001.1"/>
</dbReference>
<evidence type="ECO:0000313" key="6">
    <source>
        <dbReference type="Proteomes" id="UP000785625"/>
    </source>
</evidence>
<sequence length="94" mass="11270">MFKLLSNEKRIRILYLLENHTLNVSEISEQLGLPQPSVSHQLALLREYQLVQYHRDGKQIFYTLDDPHIIEVVNDMLAHVQHILKHRDHWNHQI</sequence>
<dbReference type="InterPro" id="IPR051011">
    <property type="entry name" value="Metal_resp_trans_reg"/>
</dbReference>
<dbReference type="InterPro" id="IPR011991">
    <property type="entry name" value="ArsR-like_HTH"/>
</dbReference>
<reference evidence="5 6" key="1">
    <citation type="journal article" date="2021" name="Sci. Rep.">
        <title>The distribution of antibiotic resistance genes in chicken gut microbiota commensals.</title>
        <authorList>
            <person name="Juricova H."/>
            <person name="Matiasovicova J."/>
            <person name="Kubasova T."/>
            <person name="Cejkova D."/>
            <person name="Rychlik I."/>
        </authorList>
    </citation>
    <scope>NUCLEOTIDE SEQUENCE [LARGE SCALE GENOMIC DNA]</scope>
    <source>
        <strain evidence="5 6">An574</strain>
    </source>
</reference>
<evidence type="ECO:0000256" key="2">
    <source>
        <dbReference type="ARBA" id="ARBA00023125"/>
    </source>
</evidence>
<dbReference type="InterPro" id="IPR036388">
    <property type="entry name" value="WH-like_DNA-bd_sf"/>
</dbReference>
<dbReference type="PANTHER" id="PTHR43132">
    <property type="entry name" value="ARSENICAL RESISTANCE OPERON REPRESSOR ARSR-RELATED"/>
    <property type="match status" value="1"/>
</dbReference>
<keyword evidence="2" id="KW-0238">DNA-binding</keyword>
<evidence type="ECO:0000256" key="1">
    <source>
        <dbReference type="ARBA" id="ARBA00023015"/>
    </source>
</evidence>
<evidence type="ECO:0000313" key="5">
    <source>
        <dbReference type="EMBL" id="MBM6940898.1"/>
    </source>
</evidence>
<dbReference type="InterPro" id="IPR001845">
    <property type="entry name" value="HTH_ArsR_DNA-bd_dom"/>
</dbReference>
<feature type="domain" description="HTH arsR-type" evidence="4">
    <location>
        <begin position="1"/>
        <end position="84"/>
    </location>
</feature>
<dbReference type="PANTHER" id="PTHR43132:SF6">
    <property type="entry name" value="HTH-TYPE TRANSCRIPTIONAL REPRESSOR CZRA"/>
    <property type="match status" value="1"/>
</dbReference>
<dbReference type="PROSITE" id="PS50987">
    <property type="entry name" value="HTH_ARSR_2"/>
    <property type="match status" value="1"/>
</dbReference>
<dbReference type="InterPro" id="IPR036390">
    <property type="entry name" value="WH_DNA-bd_sf"/>
</dbReference>
<keyword evidence="1" id="KW-0805">Transcription regulation</keyword>
<keyword evidence="3" id="KW-0804">Transcription</keyword>
<dbReference type="CDD" id="cd00090">
    <property type="entry name" value="HTH_ARSR"/>
    <property type="match status" value="1"/>
</dbReference>
<protein>
    <submittedName>
        <fullName evidence="5">Winged helix-turn-helix transcriptional regulator</fullName>
    </submittedName>
</protein>
<comment type="caution">
    <text evidence="5">The sequence shown here is derived from an EMBL/GenBank/DDBJ whole genome shotgun (WGS) entry which is preliminary data.</text>
</comment>
<gene>
    <name evidence="5" type="ORF">H5975_05300</name>
</gene>
<evidence type="ECO:0000256" key="3">
    <source>
        <dbReference type="ARBA" id="ARBA00023163"/>
    </source>
</evidence>
<proteinExistence type="predicted"/>